<dbReference type="InterPro" id="IPR023936">
    <property type="entry name" value="RutE-like"/>
</dbReference>
<evidence type="ECO:0000256" key="3">
    <source>
        <dbReference type="ARBA" id="ARBA00022857"/>
    </source>
</evidence>
<reference evidence="7 8" key="1">
    <citation type="journal article" date="2017" name="Water Res.">
        <title>Comammox in drinking water systems.</title>
        <authorList>
            <person name="Wang Y."/>
            <person name="Ma L."/>
            <person name="Mao Y."/>
            <person name="Jiang X."/>
            <person name="Xia Y."/>
            <person name="Yu K."/>
            <person name="Li B."/>
            <person name="Zhang T."/>
        </authorList>
    </citation>
    <scope>NUCLEOTIDE SEQUENCE [LARGE SCALE GENOMIC DNA]</scope>
    <source>
        <strain evidence="7">SG_bin8</strain>
    </source>
</reference>
<dbReference type="PANTHER" id="PTHR43543:SF1">
    <property type="entry name" value="MALONIC SEMIALDEHYDE REDUCTASE RUTE-RELATED"/>
    <property type="match status" value="1"/>
</dbReference>
<evidence type="ECO:0000313" key="7">
    <source>
        <dbReference type="EMBL" id="OQW52485.1"/>
    </source>
</evidence>
<comment type="cofactor">
    <cofactor evidence="5">
        <name>FMN</name>
        <dbReference type="ChEBI" id="CHEBI:58210"/>
    </cofactor>
</comment>
<dbReference type="GO" id="GO:0016491">
    <property type="term" value="F:oxidoreductase activity"/>
    <property type="evidence" value="ECO:0007669"/>
    <property type="project" value="UniProtKB-UniRule"/>
</dbReference>
<dbReference type="NCBIfam" id="NF003768">
    <property type="entry name" value="PRK05365.1"/>
    <property type="match status" value="1"/>
</dbReference>
<organism evidence="7 8">
    <name type="scientific">Candidatus Raskinella chloraquaticus</name>
    <dbReference type="NCBI Taxonomy" id="1951219"/>
    <lineage>
        <taxon>Bacteria</taxon>
        <taxon>Pseudomonadati</taxon>
        <taxon>Pseudomonadota</taxon>
        <taxon>Alphaproteobacteria</taxon>
        <taxon>Hyphomicrobiales</taxon>
        <taxon>Phreatobacteraceae</taxon>
        <taxon>Candidatus Raskinella</taxon>
    </lineage>
</organism>
<keyword evidence="5" id="KW-0520">NAD</keyword>
<evidence type="ECO:0000313" key="8">
    <source>
        <dbReference type="Proteomes" id="UP000192872"/>
    </source>
</evidence>
<dbReference type="EC" id="1.-.-.-" evidence="5"/>
<dbReference type="SUPFAM" id="SSF55469">
    <property type="entry name" value="FMN-dependent nitroreductase-like"/>
    <property type="match status" value="1"/>
</dbReference>
<dbReference type="CDD" id="cd02148">
    <property type="entry name" value="RutE-like"/>
    <property type="match status" value="1"/>
</dbReference>
<dbReference type="PANTHER" id="PTHR43543">
    <property type="entry name" value="MALONIC SEMIALDEHYDE REDUCTASE RUTE-RELATED"/>
    <property type="match status" value="1"/>
</dbReference>
<protein>
    <recommendedName>
        <fullName evidence="5">Putative NADH dehydrogenase/NAD(P)H nitroreductase A4S15_06470</fullName>
        <ecNumber evidence="5">1.-.-.-</ecNumber>
    </recommendedName>
</protein>
<keyword evidence="4 5" id="KW-0560">Oxidoreductase</keyword>
<sequence length="195" mass="21804">MSTISDSSLDQIFRQARTHSAWLDKPVTDVQLQALYDLSKWGPTSANTQPQRVLFLRSSEAKERLKPHLAPTNVDKSMTASVVAIIAYDLEFYTEMGRMFPHNPTARSWFEGTPAAFPTAFRNGTLQGAYLMLAARALGLDCGPMSGFEHEGVDQEFFAGTQWKSNFLCNIGYGDKSRLFPRGPRLTFNEACKIL</sequence>
<name>A0A1W9HYD7_9HYPH</name>
<dbReference type="Gene3D" id="3.40.109.10">
    <property type="entry name" value="NADH Oxidase"/>
    <property type="match status" value="1"/>
</dbReference>
<comment type="caution">
    <text evidence="7">The sequence shown here is derived from an EMBL/GenBank/DDBJ whole genome shotgun (WGS) entry which is preliminary data.</text>
</comment>
<evidence type="ECO:0000259" key="6">
    <source>
        <dbReference type="Pfam" id="PF00881"/>
    </source>
</evidence>
<dbReference type="InterPro" id="IPR029479">
    <property type="entry name" value="Nitroreductase"/>
</dbReference>
<dbReference type="EMBL" id="LWDL01000012">
    <property type="protein sequence ID" value="OQW52485.1"/>
    <property type="molecule type" value="Genomic_DNA"/>
</dbReference>
<gene>
    <name evidence="7" type="ORF">A4S15_06470</name>
</gene>
<dbReference type="HAMAP" id="MF_01204">
    <property type="entry name" value="Oxidoreductase_RutE_HadB"/>
    <property type="match status" value="1"/>
</dbReference>
<evidence type="ECO:0000256" key="5">
    <source>
        <dbReference type="HAMAP-Rule" id="MF_01204"/>
    </source>
</evidence>
<dbReference type="AlphaFoldDB" id="A0A1W9HYD7"/>
<feature type="domain" description="Nitroreductase" evidence="6">
    <location>
        <begin position="14"/>
        <end position="173"/>
    </location>
</feature>
<dbReference type="InterPro" id="IPR000415">
    <property type="entry name" value="Nitroreductase-like"/>
</dbReference>
<evidence type="ECO:0000256" key="1">
    <source>
        <dbReference type="ARBA" id="ARBA00022630"/>
    </source>
</evidence>
<keyword evidence="3 5" id="KW-0521">NADP</keyword>
<proteinExistence type="inferred from homology"/>
<dbReference type="RefSeq" id="WP_376801637.1">
    <property type="nucleotide sequence ID" value="NZ_DBNB01000020.1"/>
</dbReference>
<keyword evidence="2 5" id="KW-0288">FMN</keyword>
<accession>A0A1W9HYD7</accession>
<dbReference type="InterPro" id="IPR050461">
    <property type="entry name" value="Nitroreductase_HadB/RutE"/>
</dbReference>
<dbReference type="STRING" id="1827387.A4S15_06470"/>
<evidence type="ECO:0000256" key="2">
    <source>
        <dbReference type="ARBA" id="ARBA00022643"/>
    </source>
</evidence>
<dbReference type="Pfam" id="PF00881">
    <property type="entry name" value="Nitroreductase"/>
    <property type="match status" value="1"/>
</dbReference>
<dbReference type="Proteomes" id="UP000192872">
    <property type="component" value="Unassembled WGS sequence"/>
</dbReference>
<comment type="similarity">
    <text evidence="5">Belongs to the nitroreductase family. HadB/RutE subfamily.</text>
</comment>
<evidence type="ECO:0000256" key="4">
    <source>
        <dbReference type="ARBA" id="ARBA00023002"/>
    </source>
</evidence>
<keyword evidence="1 5" id="KW-0285">Flavoprotein</keyword>